<keyword evidence="1" id="KW-1133">Transmembrane helix</keyword>
<reference evidence="2" key="1">
    <citation type="journal article" date="2020" name="Microbiol. Resour. Announc.">
        <title>Complete Genome Sequence of Novel Psychrotolerant Legionella Strain TUM19329, Isolated from Antarctic Lake Sediment.</title>
        <authorList>
            <person name="Shimada S."/>
            <person name="Nakai R."/>
            <person name="Aoki K."/>
            <person name="Shimoeda N."/>
            <person name="Ohno G."/>
            <person name="Miyazaki Y."/>
            <person name="Kudoh S."/>
            <person name="Imura S."/>
            <person name="Watanabe K."/>
            <person name="Ishii Y."/>
            <person name="Tateda K."/>
        </authorList>
    </citation>
    <scope>NUCLEOTIDE SEQUENCE [LARGE SCALE GENOMIC DNA]</scope>
    <source>
        <strain evidence="2">TUM19329</strain>
    </source>
</reference>
<accession>A0A6F8T772</accession>
<dbReference type="InterPro" id="IPR012902">
    <property type="entry name" value="N_methyl_site"/>
</dbReference>
<organism evidence="2 3">
    <name type="scientific">Legionella antarctica</name>
    <dbReference type="NCBI Taxonomy" id="2708020"/>
    <lineage>
        <taxon>Bacteria</taxon>
        <taxon>Pseudomonadati</taxon>
        <taxon>Pseudomonadota</taxon>
        <taxon>Gammaproteobacteria</taxon>
        <taxon>Legionellales</taxon>
        <taxon>Legionellaceae</taxon>
        <taxon>Legionella</taxon>
    </lineage>
</organism>
<proteinExistence type="predicted"/>
<keyword evidence="1" id="KW-0472">Membrane</keyword>
<gene>
    <name evidence="2" type="ORF">TUM19329_26620</name>
</gene>
<evidence type="ECO:0000256" key="1">
    <source>
        <dbReference type="SAM" id="Phobius"/>
    </source>
</evidence>
<dbReference type="RefSeq" id="WP_173237662.1">
    <property type="nucleotide sequence ID" value="NZ_AP022839.1"/>
</dbReference>
<dbReference type="Pfam" id="PF07963">
    <property type="entry name" value="N_methyl"/>
    <property type="match status" value="1"/>
</dbReference>
<evidence type="ECO:0000313" key="3">
    <source>
        <dbReference type="Proteomes" id="UP000502894"/>
    </source>
</evidence>
<feature type="transmembrane region" description="Helical" evidence="1">
    <location>
        <begin position="6"/>
        <end position="28"/>
    </location>
</feature>
<dbReference type="PROSITE" id="PS00409">
    <property type="entry name" value="PROKAR_NTER_METHYL"/>
    <property type="match status" value="1"/>
</dbReference>
<keyword evidence="3" id="KW-1185">Reference proteome</keyword>
<dbReference type="EMBL" id="AP022839">
    <property type="protein sequence ID" value="BCA96301.1"/>
    <property type="molecule type" value="Genomic_DNA"/>
</dbReference>
<dbReference type="Proteomes" id="UP000502894">
    <property type="component" value="Chromosome"/>
</dbReference>
<keyword evidence="1" id="KW-0812">Transmembrane</keyword>
<sequence length="106" mass="11672">MVHQKGFSLVEVLISLMLVTTMGLALLAQQAQTGQLLTQLGLRAKASQFLDQIDESLFVGIHKFPIAPSPYFLKVTKNQKNIILCLSWSGNLANITRSSSLTRAEQ</sequence>
<dbReference type="AlphaFoldDB" id="A0A6F8T772"/>
<protein>
    <submittedName>
        <fullName evidence="2">Prepilin-type N-terminal cleavage/methylation domain-containing protein</fullName>
    </submittedName>
</protein>
<name>A0A6F8T772_9GAMM</name>
<dbReference type="NCBIfam" id="TIGR02532">
    <property type="entry name" value="IV_pilin_GFxxxE"/>
    <property type="match status" value="1"/>
</dbReference>
<dbReference type="KEGG" id="lant:TUM19329_26620"/>
<evidence type="ECO:0000313" key="2">
    <source>
        <dbReference type="EMBL" id="BCA96301.1"/>
    </source>
</evidence>